<feature type="compositionally biased region" description="Low complexity" evidence="1">
    <location>
        <begin position="235"/>
        <end position="250"/>
    </location>
</feature>
<keyword evidence="2" id="KW-0812">Transmembrane</keyword>
<dbReference type="AlphaFoldDB" id="A0A3M0IPC6"/>
<accession>A0A3M0IPC6</accession>
<keyword evidence="3" id="KW-0732">Signal</keyword>
<evidence type="ECO:0000313" key="4">
    <source>
        <dbReference type="EMBL" id="RMB89790.1"/>
    </source>
</evidence>
<dbReference type="EMBL" id="QRBI01000268">
    <property type="protein sequence ID" value="RMB89790.1"/>
    <property type="molecule type" value="Genomic_DNA"/>
</dbReference>
<keyword evidence="2" id="KW-0472">Membrane</keyword>
<feature type="chain" id="PRO_5017925436" description="Transmembrane protein 221" evidence="3">
    <location>
        <begin position="25"/>
        <end position="331"/>
    </location>
</feature>
<evidence type="ECO:0000313" key="5">
    <source>
        <dbReference type="Proteomes" id="UP000269221"/>
    </source>
</evidence>
<proteinExistence type="predicted"/>
<organism evidence="4 5">
    <name type="scientific">Hirundo rustica rustica</name>
    <dbReference type="NCBI Taxonomy" id="333673"/>
    <lineage>
        <taxon>Eukaryota</taxon>
        <taxon>Metazoa</taxon>
        <taxon>Chordata</taxon>
        <taxon>Craniata</taxon>
        <taxon>Vertebrata</taxon>
        <taxon>Euteleostomi</taxon>
        <taxon>Archelosauria</taxon>
        <taxon>Archosauria</taxon>
        <taxon>Dinosauria</taxon>
        <taxon>Saurischia</taxon>
        <taxon>Theropoda</taxon>
        <taxon>Coelurosauria</taxon>
        <taxon>Aves</taxon>
        <taxon>Neognathae</taxon>
        <taxon>Neoaves</taxon>
        <taxon>Telluraves</taxon>
        <taxon>Australaves</taxon>
        <taxon>Passeriformes</taxon>
        <taxon>Sylvioidea</taxon>
        <taxon>Hirundinidae</taxon>
        <taxon>Hirundo</taxon>
    </lineage>
</organism>
<dbReference type="InterPro" id="IPR053101">
    <property type="entry name" value="TM221"/>
</dbReference>
<protein>
    <recommendedName>
        <fullName evidence="6">Transmembrane protein 221</fullName>
    </recommendedName>
</protein>
<feature type="signal peptide" evidence="3">
    <location>
        <begin position="1"/>
        <end position="24"/>
    </location>
</feature>
<gene>
    <name evidence="4" type="ORF">DUI87_33805</name>
</gene>
<keyword evidence="2" id="KW-1133">Transmembrane helix</keyword>
<dbReference type="STRING" id="333673.A0A3M0IPC6"/>
<name>A0A3M0IPC6_HIRRU</name>
<dbReference type="Proteomes" id="UP000269221">
    <property type="component" value="Unassembled WGS sequence"/>
</dbReference>
<comment type="caution">
    <text evidence="4">The sequence shown here is derived from an EMBL/GenBank/DDBJ whole genome shotgun (WGS) entry which is preliminary data.</text>
</comment>
<sequence length="331" mass="35172">MPSPYPQRALTVLLLFGTLSAAMALLSSSLIFQLPSARAAPGAGAGAAPGAGAGSGALPEPVAAALLPVSAALAALCLVLNLSCLLLCLLHGYFSTELCRGQPGPERADWFLLDSRSVRHAAIGLFCCGLCLYLTGRSLALFTLLLFQLEAGIASACILTSGILVLLISVLHALLRASQISQISQRSPSESPQALYENDSAQAGDAPDFNNKTSAPPREIHREFSFPPFPEGKSRPGSASSSNPSSAGSPRSRELPGFQREPRRWSRTHRTLAADSGLLREQGKPWNVITREMRSVMSRKATGKDSTLEGSKPKLCFFPAASKTESWTKNW</sequence>
<dbReference type="PANTHER" id="PTHR36132:SF1">
    <property type="entry name" value="TRANSMEMBRANE PROTEIN 221"/>
    <property type="match status" value="1"/>
</dbReference>
<dbReference type="Pfam" id="PF15038">
    <property type="entry name" value="Jiraiya"/>
    <property type="match status" value="1"/>
</dbReference>
<feature type="transmembrane region" description="Helical" evidence="2">
    <location>
        <begin position="63"/>
        <end position="90"/>
    </location>
</feature>
<dbReference type="OrthoDB" id="8873919at2759"/>
<feature type="transmembrane region" description="Helical" evidence="2">
    <location>
        <begin position="153"/>
        <end position="175"/>
    </location>
</feature>
<evidence type="ECO:0000256" key="1">
    <source>
        <dbReference type="SAM" id="MobiDB-lite"/>
    </source>
</evidence>
<reference evidence="4 5" key="1">
    <citation type="submission" date="2018-07" db="EMBL/GenBank/DDBJ databases">
        <title>A high quality draft genome assembly of the barn swallow (H. rustica rustica).</title>
        <authorList>
            <person name="Formenti G."/>
            <person name="Chiara M."/>
            <person name="Poveda L."/>
            <person name="Francoijs K.-J."/>
            <person name="Bonisoli-Alquati A."/>
            <person name="Canova L."/>
            <person name="Gianfranceschi L."/>
            <person name="Horner D.S."/>
            <person name="Saino N."/>
        </authorList>
    </citation>
    <scope>NUCLEOTIDE SEQUENCE [LARGE SCALE GENOMIC DNA]</scope>
    <source>
        <strain evidence="4">Chelidonia</strain>
        <tissue evidence="4">Blood</tissue>
    </source>
</reference>
<keyword evidence="5" id="KW-1185">Reference proteome</keyword>
<dbReference type="PANTHER" id="PTHR36132">
    <property type="entry name" value="TRANSMEMBRANE PROTEIN 221"/>
    <property type="match status" value="1"/>
</dbReference>
<evidence type="ECO:0000256" key="3">
    <source>
        <dbReference type="SAM" id="SignalP"/>
    </source>
</evidence>
<evidence type="ECO:0008006" key="6">
    <source>
        <dbReference type="Google" id="ProtNLM"/>
    </source>
</evidence>
<dbReference type="InterPro" id="IPR029201">
    <property type="entry name" value="Jiraiya"/>
</dbReference>
<feature type="region of interest" description="Disordered" evidence="1">
    <location>
        <begin position="186"/>
        <end position="268"/>
    </location>
</feature>
<feature type="transmembrane region" description="Helical" evidence="2">
    <location>
        <begin position="121"/>
        <end position="147"/>
    </location>
</feature>
<evidence type="ECO:0000256" key="2">
    <source>
        <dbReference type="SAM" id="Phobius"/>
    </source>
</evidence>